<sequence>MQFIPRWTVRLLTRSTLLTSDAKPPDNNWEGCGSGINDVLSNRTSTYNGFTEEDIRKYTWLGDIRGLNPKYRNDTFYMTYSGCLAVCPPRTIGYNNTSQGLNIAATWIFPLAILLSLPFEHHILKSLLNWLGSPQTALTASVWNFWQIRRCYQRIRPSPAPGTNTTIFKKAWDFFRGPSAAEINNLSDQDRNRINAFYVLSCFNQHDLGFDTRDGNRAMQRLNLQDWLTTLLYGLFRPLARNRNQDQNPPEKDIIQTTVLLSVLAHELRKNRRRGVFQTLLSLDTFMMAFGFSIVLAFDDLSSSTSIFVLDIGIFYLWVPVIVVFFILDRNPGDSDRQRIYMSRWLYNVDVVRRAAMGTGSLNWWPGGDPEGPNNDPPEPQPGMDEVGEFIGQGRVLSYCGLTDAVIEATRRENVLESWQPEMTNTIPNDIIERLSSPRKRPWAWHIITLLCLTLVWIDVVWAAWADFITPTFGPGCWSLAFIFYGFFSSITWVTQYRPLNPRTRTSRAFRWITTRISYFFNTLAVLYMILMLIIFSGGLLNNCFCNSCMAGFFKGYGGYVDFEGFEYYRKNFNLTNPWIALAASASFVSILYIVTALYWWLEYGRASNG</sequence>
<gene>
    <name evidence="3" type="ORF">QBC38DRAFT_499666</name>
</gene>
<feature type="transmembrane region" description="Helical" evidence="2">
    <location>
        <begin position="127"/>
        <end position="146"/>
    </location>
</feature>
<feature type="transmembrane region" description="Helical" evidence="2">
    <location>
        <begin position="276"/>
        <end position="298"/>
    </location>
</feature>
<organism evidence="3 4">
    <name type="scientific">Podospora fimiseda</name>
    <dbReference type="NCBI Taxonomy" id="252190"/>
    <lineage>
        <taxon>Eukaryota</taxon>
        <taxon>Fungi</taxon>
        <taxon>Dikarya</taxon>
        <taxon>Ascomycota</taxon>
        <taxon>Pezizomycotina</taxon>
        <taxon>Sordariomycetes</taxon>
        <taxon>Sordariomycetidae</taxon>
        <taxon>Sordariales</taxon>
        <taxon>Podosporaceae</taxon>
        <taxon>Podospora</taxon>
    </lineage>
</organism>
<feature type="transmembrane region" description="Helical" evidence="2">
    <location>
        <begin position="100"/>
        <end position="121"/>
    </location>
</feature>
<feature type="transmembrane region" description="Helical" evidence="2">
    <location>
        <begin position="478"/>
        <end position="498"/>
    </location>
</feature>
<feature type="transmembrane region" description="Helical" evidence="2">
    <location>
        <begin position="304"/>
        <end position="328"/>
    </location>
</feature>
<keyword evidence="2" id="KW-1133">Transmembrane helix</keyword>
<evidence type="ECO:0000313" key="4">
    <source>
        <dbReference type="Proteomes" id="UP001301958"/>
    </source>
</evidence>
<feature type="transmembrane region" description="Helical" evidence="2">
    <location>
        <begin position="443"/>
        <end position="466"/>
    </location>
</feature>
<dbReference type="Proteomes" id="UP001301958">
    <property type="component" value="Unassembled WGS sequence"/>
</dbReference>
<keyword evidence="2" id="KW-0812">Transmembrane</keyword>
<feature type="transmembrane region" description="Helical" evidence="2">
    <location>
        <begin position="579"/>
        <end position="602"/>
    </location>
</feature>
<name>A0AAN7GUA0_9PEZI</name>
<keyword evidence="2" id="KW-0472">Membrane</keyword>
<reference evidence="3" key="1">
    <citation type="journal article" date="2023" name="Mol. Phylogenet. Evol.">
        <title>Genome-scale phylogeny and comparative genomics of the fungal order Sordariales.</title>
        <authorList>
            <person name="Hensen N."/>
            <person name="Bonometti L."/>
            <person name="Westerberg I."/>
            <person name="Brannstrom I.O."/>
            <person name="Guillou S."/>
            <person name="Cros-Aarteil S."/>
            <person name="Calhoun S."/>
            <person name="Haridas S."/>
            <person name="Kuo A."/>
            <person name="Mondo S."/>
            <person name="Pangilinan J."/>
            <person name="Riley R."/>
            <person name="LaButti K."/>
            <person name="Andreopoulos B."/>
            <person name="Lipzen A."/>
            <person name="Chen C."/>
            <person name="Yan M."/>
            <person name="Daum C."/>
            <person name="Ng V."/>
            <person name="Clum A."/>
            <person name="Steindorff A."/>
            <person name="Ohm R.A."/>
            <person name="Martin F."/>
            <person name="Silar P."/>
            <person name="Natvig D.O."/>
            <person name="Lalanne C."/>
            <person name="Gautier V."/>
            <person name="Ament-Velasquez S.L."/>
            <person name="Kruys A."/>
            <person name="Hutchinson M.I."/>
            <person name="Powell A.J."/>
            <person name="Barry K."/>
            <person name="Miller A.N."/>
            <person name="Grigoriev I.V."/>
            <person name="Debuchy R."/>
            <person name="Gladieux P."/>
            <person name="Hiltunen Thoren M."/>
            <person name="Johannesson H."/>
        </authorList>
    </citation>
    <scope>NUCLEOTIDE SEQUENCE</scope>
    <source>
        <strain evidence="3">CBS 990.96</strain>
    </source>
</reference>
<dbReference type="EMBL" id="MU865335">
    <property type="protein sequence ID" value="KAK4227131.1"/>
    <property type="molecule type" value="Genomic_DNA"/>
</dbReference>
<protein>
    <submittedName>
        <fullName evidence="3">Uncharacterized protein</fullName>
    </submittedName>
</protein>
<evidence type="ECO:0000256" key="2">
    <source>
        <dbReference type="SAM" id="Phobius"/>
    </source>
</evidence>
<accession>A0AAN7GUA0</accession>
<evidence type="ECO:0000313" key="3">
    <source>
        <dbReference type="EMBL" id="KAK4227131.1"/>
    </source>
</evidence>
<feature type="region of interest" description="Disordered" evidence="1">
    <location>
        <begin position="362"/>
        <end position="385"/>
    </location>
</feature>
<evidence type="ECO:0000256" key="1">
    <source>
        <dbReference type="SAM" id="MobiDB-lite"/>
    </source>
</evidence>
<reference evidence="3" key="2">
    <citation type="submission" date="2023-05" db="EMBL/GenBank/DDBJ databases">
        <authorList>
            <consortium name="Lawrence Berkeley National Laboratory"/>
            <person name="Steindorff A."/>
            <person name="Hensen N."/>
            <person name="Bonometti L."/>
            <person name="Westerberg I."/>
            <person name="Brannstrom I.O."/>
            <person name="Guillou S."/>
            <person name="Cros-Aarteil S."/>
            <person name="Calhoun S."/>
            <person name="Haridas S."/>
            <person name="Kuo A."/>
            <person name="Mondo S."/>
            <person name="Pangilinan J."/>
            <person name="Riley R."/>
            <person name="Labutti K."/>
            <person name="Andreopoulos B."/>
            <person name="Lipzen A."/>
            <person name="Chen C."/>
            <person name="Yanf M."/>
            <person name="Daum C."/>
            <person name="Ng V."/>
            <person name="Clum A."/>
            <person name="Ohm R."/>
            <person name="Martin F."/>
            <person name="Silar P."/>
            <person name="Natvig D."/>
            <person name="Lalanne C."/>
            <person name="Gautier V."/>
            <person name="Ament-Velasquez S.L."/>
            <person name="Kruys A."/>
            <person name="Hutchinson M.I."/>
            <person name="Powell A.J."/>
            <person name="Barry K."/>
            <person name="Miller A.N."/>
            <person name="Grigoriev I.V."/>
            <person name="Debuchy R."/>
            <person name="Gladieux P."/>
            <person name="Thoren M.H."/>
            <person name="Johannesson H."/>
        </authorList>
    </citation>
    <scope>NUCLEOTIDE SEQUENCE</scope>
    <source>
        <strain evidence="3">CBS 990.96</strain>
    </source>
</reference>
<comment type="caution">
    <text evidence="3">The sequence shown here is derived from an EMBL/GenBank/DDBJ whole genome shotgun (WGS) entry which is preliminary data.</text>
</comment>
<proteinExistence type="predicted"/>
<dbReference type="AlphaFoldDB" id="A0AAN7GUA0"/>
<keyword evidence="4" id="KW-1185">Reference proteome</keyword>
<feature type="transmembrane region" description="Helical" evidence="2">
    <location>
        <begin position="519"/>
        <end position="541"/>
    </location>
</feature>